<reference evidence="3" key="1">
    <citation type="submission" date="2016-10" db="EMBL/GenBank/DDBJ databases">
        <authorList>
            <person name="Varghese N."/>
            <person name="Submissions S."/>
        </authorList>
    </citation>
    <scope>NUCLEOTIDE SEQUENCE [LARGE SCALE GENOMIC DNA]</scope>
    <source>
        <strain evidence="3">DSM 44268</strain>
    </source>
</reference>
<keyword evidence="1" id="KW-0472">Membrane</keyword>
<feature type="transmembrane region" description="Helical" evidence="1">
    <location>
        <begin position="25"/>
        <end position="44"/>
    </location>
</feature>
<protein>
    <recommendedName>
        <fullName evidence="4">Transmembrane protein</fullName>
    </recommendedName>
</protein>
<evidence type="ECO:0000313" key="2">
    <source>
        <dbReference type="EMBL" id="SDF67526.1"/>
    </source>
</evidence>
<evidence type="ECO:0000256" key="1">
    <source>
        <dbReference type="SAM" id="Phobius"/>
    </source>
</evidence>
<name>A0A1G7N0U1_9ACTN</name>
<evidence type="ECO:0000313" key="3">
    <source>
        <dbReference type="Proteomes" id="UP000199406"/>
    </source>
</evidence>
<keyword evidence="3" id="KW-1185">Reference proteome</keyword>
<dbReference type="AlphaFoldDB" id="A0A1G7N0U1"/>
<keyword evidence="1" id="KW-0812">Transmembrane</keyword>
<organism evidence="2 3">
    <name type="scientific">Blastococcus aurantiacus</name>
    <dbReference type="NCBI Taxonomy" id="1550231"/>
    <lineage>
        <taxon>Bacteria</taxon>
        <taxon>Bacillati</taxon>
        <taxon>Actinomycetota</taxon>
        <taxon>Actinomycetes</taxon>
        <taxon>Geodermatophilales</taxon>
        <taxon>Geodermatophilaceae</taxon>
        <taxon>Blastococcus</taxon>
    </lineage>
</organism>
<sequence>MHPTPVGRYDVPVPDAGRRRTAIELAVLQGCYLVYLLPWFLLAIGGTMGLANWESVFAVFVILAWWAYPFVALGTTVAAWVLLGLRRHPAARWVNRVPLIWVAIGVVLLVWIVVAG</sequence>
<feature type="transmembrane region" description="Helical" evidence="1">
    <location>
        <begin position="97"/>
        <end position="114"/>
    </location>
</feature>
<evidence type="ECO:0008006" key="4">
    <source>
        <dbReference type="Google" id="ProtNLM"/>
    </source>
</evidence>
<keyword evidence="1" id="KW-1133">Transmembrane helix</keyword>
<accession>A0A1G7N0U1</accession>
<feature type="transmembrane region" description="Helical" evidence="1">
    <location>
        <begin position="56"/>
        <end position="85"/>
    </location>
</feature>
<dbReference type="Proteomes" id="UP000199406">
    <property type="component" value="Unassembled WGS sequence"/>
</dbReference>
<dbReference type="EMBL" id="FNBT01000005">
    <property type="protein sequence ID" value="SDF67526.1"/>
    <property type="molecule type" value="Genomic_DNA"/>
</dbReference>
<proteinExistence type="predicted"/>
<dbReference type="STRING" id="1550231.SAMN05660662_3029"/>
<gene>
    <name evidence="2" type="ORF">SAMN05660662_3029</name>
</gene>